<feature type="region of interest" description="Disordered" evidence="2">
    <location>
        <begin position="1"/>
        <end position="48"/>
    </location>
</feature>
<reference evidence="3 4" key="1">
    <citation type="submission" date="2024-05" db="EMBL/GenBank/DDBJ databases">
        <title>Culex pipiens pipiens assembly and annotation.</title>
        <authorList>
            <person name="Alout H."/>
            <person name="Durand T."/>
        </authorList>
    </citation>
    <scope>NUCLEOTIDE SEQUENCE [LARGE SCALE GENOMIC DNA]</scope>
    <source>
        <strain evidence="3">HA-2024</strain>
        <tissue evidence="3">Whole body</tissue>
    </source>
</reference>
<proteinExistence type="predicted"/>
<dbReference type="InterPro" id="IPR029602">
    <property type="entry name" value="IFT74"/>
</dbReference>
<evidence type="ECO:0000256" key="2">
    <source>
        <dbReference type="SAM" id="MobiDB-lite"/>
    </source>
</evidence>
<evidence type="ECO:0000256" key="1">
    <source>
        <dbReference type="SAM" id="Coils"/>
    </source>
</evidence>
<protein>
    <submittedName>
        <fullName evidence="3">Uncharacterized protein</fullName>
    </submittedName>
</protein>
<evidence type="ECO:0000313" key="3">
    <source>
        <dbReference type="EMBL" id="KAL1404604.1"/>
    </source>
</evidence>
<feature type="coiled-coil region" evidence="1">
    <location>
        <begin position="137"/>
        <end position="218"/>
    </location>
</feature>
<comment type="caution">
    <text evidence="3">The sequence shown here is derived from an EMBL/GenBank/DDBJ whole genome shotgun (WGS) entry which is preliminary data.</text>
</comment>
<feature type="coiled-coil region" evidence="1">
    <location>
        <begin position="475"/>
        <end position="591"/>
    </location>
</feature>
<dbReference type="Proteomes" id="UP001562425">
    <property type="component" value="Unassembled WGS sequence"/>
</dbReference>
<name>A0ABD1DXX6_CULPP</name>
<accession>A0ABD1DXX6</accession>
<sequence length="624" mass="71505">MEDYNNNSSSRSSSERPTSRRGGGMRETGMFNAYNDSSSPSPIGILRPGTAMKAPSVVRGGTASRLVANSVHSTNSSASAQRIGTALGNAGNRMTDRPITQHGISGLSTSYGRIGTASGNRQIKDKRYWQAVLQSKIQEITQETDKLLKEKKFLDREKSARKLYEKKVKDAAKELTQLQSTLTSMNIALDNCSSGMSRQQLQNETVALRERNERIQEQLEIVFKQRQIKDTENRELEVETEREKNKINEMIYSLSESDQKKYREFQTLSESLKQQNTIFHNQISELEKQKERLNTIIMNSQTRTEAHRLKSKLKELIAKRNQMRDEENNRLSPAQEREKLINEVRSNNQALASIGKQLKIIEDQLNEKKEMLQQIDQDLEEGNSERHIKYKELKKRDEVMSAFMDTFQQSMATEKQNVESLKNQITFAIEQITLQGINMKTLGSDRLESAGFTAKNDLNSHSGLIKEYKKLGIQLKQLQILEKRTIGQLSELRQEETEALGNIQKYSNLEAPRSEAIVKMSELTGTLQELEDKKRVTENVVDEAKKRNQEIKINLKSNETYRQISHLEDKLVDLIKENKSMQDVVEQLQKECDYSVLQHDVEQLLDEHNNLLCSEMNNNAASRI</sequence>
<keyword evidence="1" id="KW-0175">Coiled coil</keyword>
<dbReference type="PANTHER" id="PTHR31432">
    <property type="entry name" value="INTRAFLAGELLAR TRANSPORT PROTEIN 74 HOMOLOG"/>
    <property type="match status" value="1"/>
</dbReference>
<dbReference type="AlphaFoldDB" id="A0ABD1DXX6"/>
<evidence type="ECO:0000313" key="4">
    <source>
        <dbReference type="Proteomes" id="UP001562425"/>
    </source>
</evidence>
<dbReference type="EMBL" id="JBEHCU010000218">
    <property type="protein sequence ID" value="KAL1404604.1"/>
    <property type="molecule type" value="Genomic_DNA"/>
</dbReference>
<dbReference type="PANTHER" id="PTHR31432:SF0">
    <property type="entry name" value="INTRAFLAGELLAR TRANSPORT PROTEIN 74 HOMOLOG"/>
    <property type="match status" value="1"/>
</dbReference>
<gene>
    <name evidence="3" type="ORF">pipiens_018799</name>
</gene>
<feature type="coiled-coil region" evidence="1">
    <location>
        <begin position="269"/>
        <end position="431"/>
    </location>
</feature>
<keyword evidence="4" id="KW-1185">Reference proteome</keyword>
<organism evidence="3 4">
    <name type="scientific">Culex pipiens pipiens</name>
    <name type="common">Northern house mosquito</name>
    <dbReference type="NCBI Taxonomy" id="38569"/>
    <lineage>
        <taxon>Eukaryota</taxon>
        <taxon>Metazoa</taxon>
        <taxon>Ecdysozoa</taxon>
        <taxon>Arthropoda</taxon>
        <taxon>Hexapoda</taxon>
        <taxon>Insecta</taxon>
        <taxon>Pterygota</taxon>
        <taxon>Neoptera</taxon>
        <taxon>Endopterygota</taxon>
        <taxon>Diptera</taxon>
        <taxon>Nematocera</taxon>
        <taxon>Culicoidea</taxon>
        <taxon>Culicidae</taxon>
        <taxon>Culicinae</taxon>
        <taxon>Culicini</taxon>
        <taxon>Culex</taxon>
        <taxon>Culex</taxon>
    </lineage>
</organism>